<dbReference type="SMART" id="SM00100">
    <property type="entry name" value="cNMP"/>
    <property type="match status" value="1"/>
</dbReference>
<gene>
    <name evidence="6" type="ORF">FHX34_103626</name>
</gene>
<evidence type="ECO:0000259" key="4">
    <source>
        <dbReference type="PROSITE" id="PS50042"/>
    </source>
</evidence>
<protein>
    <submittedName>
        <fullName evidence="6">CRP-like cAMP-binding protein</fullName>
    </submittedName>
</protein>
<keyword evidence="7" id="KW-1185">Reference proteome</keyword>
<evidence type="ECO:0000259" key="5">
    <source>
        <dbReference type="PROSITE" id="PS51063"/>
    </source>
</evidence>
<evidence type="ECO:0000256" key="3">
    <source>
        <dbReference type="ARBA" id="ARBA00023163"/>
    </source>
</evidence>
<dbReference type="InterPro" id="IPR018490">
    <property type="entry name" value="cNMP-bd_dom_sf"/>
</dbReference>
<dbReference type="PROSITE" id="PS50042">
    <property type="entry name" value="CNMP_BINDING_3"/>
    <property type="match status" value="1"/>
</dbReference>
<organism evidence="6 7">
    <name type="scientific">Actinoplanes teichomyceticus</name>
    <dbReference type="NCBI Taxonomy" id="1867"/>
    <lineage>
        <taxon>Bacteria</taxon>
        <taxon>Bacillati</taxon>
        <taxon>Actinomycetota</taxon>
        <taxon>Actinomycetes</taxon>
        <taxon>Micromonosporales</taxon>
        <taxon>Micromonosporaceae</taxon>
        <taxon>Actinoplanes</taxon>
    </lineage>
</organism>
<feature type="domain" description="HTH crp-type" evidence="5">
    <location>
        <begin position="145"/>
        <end position="218"/>
    </location>
</feature>
<dbReference type="InterPro" id="IPR012318">
    <property type="entry name" value="HTH_CRP"/>
</dbReference>
<dbReference type="InterPro" id="IPR000595">
    <property type="entry name" value="cNMP-bd_dom"/>
</dbReference>
<dbReference type="InterPro" id="IPR014710">
    <property type="entry name" value="RmlC-like_jellyroll"/>
</dbReference>
<name>A0A561WB52_ACTTI</name>
<evidence type="ECO:0000256" key="2">
    <source>
        <dbReference type="ARBA" id="ARBA00023125"/>
    </source>
</evidence>
<dbReference type="PROSITE" id="PS51063">
    <property type="entry name" value="HTH_CRP_2"/>
    <property type="match status" value="1"/>
</dbReference>
<dbReference type="Pfam" id="PF13545">
    <property type="entry name" value="HTH_Crp_2"/>
    <property type="match status" value="1"/>
</dbReference>
<proteinExistence type="predicted"/>
<dbReference type="PANTHER" id="PTHR24567:SF74">
    <property type="entry name" value="HTH-TYPE TRANSCRIPTIONAL REGULATOR ARCR"/>
    <property type="match status" value="1"/>
</dbReference>
<reference evidence="6 7" key="1">
    <citation type="submission" date="2019-06" db="EMBL/GenBank/DDBJ databases">
        <title>Sequencing the genomes of 1000 actinobacteria strains.</title>
        <authorList>
            <person name="Klenk H.-P."/>
        </authorList>
    </citation>
    <scope>NUCLEOTIDE SEQUENCE [LARGE SCALE GENOMIC DNA]</scope>
    <source>
        <strain evidence="6 7">DSM 43866</strain>
    </source>
</reference>
<accession>A0A561WB52</accession>
<keyword evidence="3" id="KW-0804">Transcription</keyword>
<evidence type="ECO:0000313" key="7">
    <source>
        <dbReference type="Proteomes" id="UP000320239"/>
    </source>
</evidence>
<dbReference type="GO" id="GO:0005829">
    <property type="term" value="C:cytosol"/>
    <property type="evidence" value="ECO:0007669"/>
    <property type="project" value="TreeGrafter"/>
</dbReference>
<keyword evidence="2" id="KW-0238">DNA-binding</keyword>
<evidence type="ECO:0000313" key="6">
    <source>
        <dbReference type="EMBL" id="TWG21096.1"/>
    </source>
</evidence>
<dbReference type="PANTHER" id="PTHR24567">
    <property type="entry name" value="CRP FAMILY TRANSCRIPTIONAL REGULATORY PROTEIN"/>
    <property type="match status" value="1"/>
</dbReference>
<comment type="caution">
    <text evidence="6">The sequence shown here is derived from an EMBL/GenBank/DDBJ whole genome shotgun (WGS) entry which is preliminary data.</text>
</comment>
<feature type="domain" description="Cyclic nucleotide-binding" evidence="4">
    <location>
        <begin position="11"/>
        <end position="119"/>
    </location>
</feature>
<dbReference type="EMBL" id="VIWY01000003">
    <property type="protein sequence ID" value="TWG21096.1"/>
    <property type="molecule type" value="Genomic_DNA"/>
</dbReference>
<dbReference type="SUPFAM" id="SSF51206">
    <property type="entry name" value="cAMP-binding domain-like"/>
    <property type="match status" value="1"/>
</dbReference>
<dbReference type="GO" id="GO:0003700">
    <property type="term" value="F:DNA-binding transcription factor activity"/>
    <property type="evidence" value="ECO:0007669"/>
    <property type="project" value="TreeGrafter"/>
</dbReference>
<dbReference type="InterPro" id="IPR036390">
    <property type="entry name" value="WH_DNA-bd_sf"/>
</dbReference>
<dbReference type="Proteomes" id="UP000320239">
    <property type="component" value="Unassembled WGS sequence"/>
</dbReference>
<dbReference type="SMART" id="SM00419">
    <property type="entry name" value="HTH_CRP"/>
    <property type="match status" value="1"/>
</dbReference>
<dbReference type="SUPFAM" id="SSF46785">
    <property type="entry name" value="Winged helix' DNA-binding domain"/>
    <property type="match status" value="1"/>
</dbReference>
<dbReference type="Gene3D" id="2.60.120.10">
    <property type="entry name" value="Jelly Rolls"/>
    <property type="match status" value="1"/>
</dbReference>
<sequence length="229" mass="25036">MEDVTWSARTLLGRLAPQARADLLRRGVRRRYDSGDVLIHEGLPETHVVLLEDALAKVTALLPEGRHALIAIRVSGDIVGEMSALNDLPRSATVTVCRPSAIRLIGRDAFRDFLRRNADAAIEVAGIVADRLRAANRQRVDFASYPAKIRVARALAEIGASHGRRTPDGIAVDIEMTQSELATLCGAADVTVHKALHDLRAAKLIDTVYRGFVIRDPETLKSVARLVTR</sequence>
<evidence type="ECO:0000256" key="1">
    <source>
        <dbReference type="ARBA" id="ARBA00023015"/>
    </source>
</evidence>
<dbReference type="GO" id="GO:0003677">
    <property type="term" value="F:DNA binding"/>
    <property type="evidence" value="ECO:0007669"/>
    <property type="project" value="UniProtKB-KW"/>
</dbReference>
<dbReference type="Pfam" id="PF00027">
    <property type="entry name" value="cNMP_binding"/>
    <property type="match status" value="1"/>
</dbReference>
<dbReference type="InterPro" id="IPR050397">
    <property type="entry name" value="Env_Response_Regulators"/>
</dbReference>
<dbReference type="CDD" id="cd00038">
    <property type="entry name" value="CAP_ED"/>
    <property type="match status" value="1"/>
</dbReference>
<dbReference type="RefSeq" id="WP_239082512.1">
    <property type="nucleotide sequence ID" value="NZ_BOMX01000115.1"/>
</dbReference>
<dbReference type="AlphaFoldDB" id="A0A561WB52"/>
<keyword evidence="1" id="KW-0805">Transcription regulation</keyword>